<organism evidence="3 4">
    <name type="scientific">Enterococcus aquimarinus</name>
    <dbReference type="NCBI Taxonomy" id="328396"/>
    <lineage>
        <taxon>Bacteria</taxon>
        <taxon>Bacillati</taxon>
        <taxon>Bacillota</taxon>
        <taxon>Bacilli</taxon>
        <taxon>Lactobacillales</taxon>
        <taxon>Enterococcaceae</taxon>
        <taxon>Enterococcus</taxon>
    </lineage>
</organism>
<proteinExistence type="predicted"/>
<keyword evidence="4" id="KW-1185">Reference proteome</keyword>
<evidence type="ECO:0000259" key="2">
    <source>
        <dbReference type="Pfam" id="PF07702"/>
    </source>
</evidence>
<dbReference type="STRING" id="328396.RU93_GL001530"/>
<dbReference type="AlphaFoldDB" id="A0A1L8QVM3"/>
<dbReference type="SUPFAM" id="SSF64288">
    <property type="entry name" value="Chorismate lyase-like"/>
    <property type="match status" value="1"/>
</dbReference>
<evidence type="ECO:0000313" key="3">
    <source>
        <dbReference type="EMBL" id="OJG11535.1"/>
    </source>
</evidence>
<sequence>MPSTEYLGVLRSFQLFFLLILVITFEAGYLNLEEGDPVAVAEQIGYLDTGAAFEYSISVHRYDEFSIDVVLTRD</sequence>
<gene>
    <name evidence="3" type="ORF">RU93_GL001530</name>
</gene>
<keyword evidence="1" id="KW-0812">Transmembrane</keyword>
<dbReference type="Proteomes" id="UP000182149">
    <property type="component" value="Unassembled WGS sequence"/>
</dbReference>
<protein>
    <recommendedName>
        <fullName evidence="2">UbiC transcription regulator-associated domain-containing protein</fullName>
    </recommendedName>
</protein>
<accession>A0A1L8QVM3</accession>
<dbReference type="InterPro" id="IPR028978">
    <property type="entry name" value="Chorismate_lyase_/UTRA_dom_sf"/>
</dbReference>
<evidence type="ECO:0000256" key="1">
    <source>
        <dbReference type="SAM" id="Phobius"/>
    </source>
</evidence>
<evidence type="ECO:0000313" key="4">
    <source>
        <dbReference type="Proteomes" id="UP000182149"/>
    </source>
</evidence>
<feature type="domain" description="UbiC transcription regulator-associated" evidence="2">
    <location>
        <begin position="25"/>
        <end position="65"/>
    </location>
</feature>
<dbReference type="Pfam" id="PF07702">
    <property type="entry name" value="UTRA"/>
    <property type="match status" value="1"/>
</dbReference>
<keyword evidence="1" id="KW-0472">Membrane</keyword>
<dbReference type="GO" id="GO:0003677">
    <property type="term" value="F:DNA binding"/>
    <property type="evidence" value="ECO:0007669"/>
    <property type="project" value="InterPro"/>
</dbReference>
<dbReference type="EMBL" id="JXKD01000003">
    <property type="protein sequence ID" value="OJG11535.1"/>
    <property type="molecule type" value="Genomic_DNA"/>
</dbReference>
<feature type="transmembrane region" description="Helical" evidence="1">
    <location>
        <begin position="12"/>
        <end position="32"/>
    </location>
</feature>
<name>A0A1L8QVM3_9ENTE</name>
<reference evidence="3 4" key="1">
    <citation type="submission" date="2014-12" db="EMBL/GenBank/DDBJ databases">
        <title>Draft genome sequences of 29 type strains of Enterococci.</title>
        <authorList>
            <person name="Zhong Z."/>
            <person name="Sun Z."/>
            <person name="Liu W."/>
            <person name="Zhang W."/>
            <person name="Zhang H."/>
        </authorList>
    </citation>
    <scope>NUCLEOTIDE SEQUENCE [LARGE SCALE GENOMIC DNA]</scope>
    <source>
        <strain evidence="3 4">DSM 17690</strain>
    </source>
</reference>
<comment type="caution">
    <text evidence="3">The sequence shown here is derived from an EMBL/GenBank/DDBJ whole genome shotgun (WGS) entry which is preliminary data.</text>
</comment>
<keyword evidence="1" id="KW-1133">Transmembrane helix</keyword>
<dbReference type="GO" id="GO:0006355">
    <property type="term" value="P:regulation of DNA-templated transcription"/>
    <property type="evidence" value="ECO:0007669"/>
    <property type="project" value="InterPro"/>
</dbReference>
<dbReference type="InterPro" id="IPR011663">
    <property type="entry name" value="UTRA"/>
</dbReference>
<dbReference type="Gene3D" id="3.40.1410.10">
    <property type="entry name" value="Chorismate lyase-like"/>
    <property type="match status" value="1"/>
</dbReference>